<gene>
    <name evidence="1" type="ORF">QM480_01755</name>
</gene>
<proteinExistence type="predicted"/>
<dbReference type="EMBL" id="JASHID010000001">
    <property type="protein sequence ID" value="MDI9863034.1"/>
    <property type="molecule type" value="Genomic_DNA"/>
</dbReference>
<evidence type="ECO:0000313" key="1">
    <source>
        <dbReference type="EMBL" id="MDI9863034.1"/>
    </source>
</evidence>
<dbReference type="RefSeq" id="WP_283368373.1">
    <property type="nucleotide sequence ID" value="NZ_JASHID010000001.1"/>
</dbReference>
<reference evidence="1 2" key="1">
    <citation type="submission" date="2023-05" db="EMBL/GenBank/DDBJ databases">
        <title>Novel species of genus Flectobacillus isolated from stream in China.</title>
        <authorList>
            <person name="Lu H."/>
        </authorList>
    </citation>
    <scope>NUCLEOTIDE SEQUENCE [LARGE SCALE GENOMIC DNA]</scope>
    <source>
        <strain evidence="1 2">DC10W</strain>
    </source>
</reference>
<keyword evidence="2" id="KW-1185">Reference proteome</keyword>
<evidence type="ECO:0000313" key="2">
    <source>
        <dbReference type="Proteomes" id="UP001236569"/>
    </source>
</evidence>
<evidence type="ECO:0008006" key="3">
    <source>
        <dbReference type="Google" id="ProtNLM"/>
    </source>
</evidence>
<comment type="caution">
    <text evidence="1">The sequence shown here is derived from an EMBL/GenBank/DDBJ whole genome shotgun (WGS) entry which is preliminary data.</text>
</comment>
<name>A0ABT6YHZ6_9BACT</name>
<protein>
    <recommendedName>
        <fullName evidence="3">ParB/Sulfiredoxin domain-containing protein</fullName>
    </recommendedName>
</protein>
<accession>A0ABT6YHZ6</accession>
<dbReference type="Proteomes" id="UP001236569">
    <property type="component" value="Unassembled WGS sequence"/>
</dbReference>
<organism evidence="1 2">
    <name type="scientific">Flectobacillus longus</name>
    <dbReference type="NCBI Taxonomy" id="2984207"/>
    <lineage>
        <taxon>Bacteria</taxon>
        <taxon>Pseudomonadati</taxon>
        <taxon>Bacteroidota</taxon>
        <taxon>Cytophagia</taxon>
        <taxon>Cytophagales</taxon>
        <taxon>Flectobacillaceae</taxon>
        <taxon>Flectobacillus</taxon>
    </lineage>
</organism>
<sequence>MSTPTKLEWHVERIAWREMIPYEHNPRKMSVKTKQKLRESYEKFGDVEIPVLDFDNMIIAGHQRHSVKIATGFGDELADVRKPNRKLTEQEYKEYNIISNALKGDFVGEMLAEHFAEVVELEDYGIQLDAIAKIHEKEATVDSKPELPIVQKMSEKYTAFVIVCTNEIDENFLAERFGIDRMQCYKSSNVGVSHVLDAKKVIELWK</sequence>